<reference evidence="4 5" key="1">
    <citation type="submission" date="2012-09" db="EMBL/GenBank/DDBJ databases">
        <title>The Genome Sequence of Massilia timonae CCUG 45783.</title>
        <authorList>
            <consortium name="The Broad Institute Genome Sequencing Platform"/>
            <person name="Earl A."/>
            <person name="Ward D."/>
            <person name="Feldgarden M."/>
            <person name="Gevers D."/>
            <person name="Huys G."/>
            <person name="Walker B."/>
            <person name="Young S.K."/>
            <person name="Zeng Q."/>
            <person name="Gargeya S."/>
            <person name="Fitzgerald M."/>
            <person name="Haas B."/>
            <person name="Abouelleil A."/>
            <person name="Alvarado L."/>
            <person name="Arachchi H.M."/>
            <person name="Berlin A.M."/>
            <person name="Chapman S.B."/>
            <person name="Goldberg J."/>
            <person name="Griggs A."/>
            <person name="Gujja S."/>
            <person name="Hansen M."/>
            <person name="Howarth C."/>
            <person name="Imamovic A."/>
            <person name="Larimer J."/>
            <person name="McCowen C."/>
            <person name="Montmayeur A."/>
            <person name="Murphy C."/>
            <person name="Neiman D."/>
            <person name="Pearson M."/>
            <person name="Priest M."/>
            <person name="Roberts A."/>
            <person name="Saif S."/>
            <person name="Shea T."/>
            <person name="Sisk P."/>
            <person name="Sykes S."/>
            <person name="Wortman J."/>
            <person name="Nusbaum C."/>
            <person name="Birren B."/>
        </authorList>
    </citation>
    <scope>NUCLEOTIDE SEQUENCE [LARGE SCALE GENOMIC DNA]</scope>
    <source>
        <strain evidence="4 5">CCUG 45783</strain>
    </source>
</reference>
<protein>
    <submittedName>
        <fullName evidence="4">EpsD family peptidyl-prolyl cis-trans isomerase</fullName>
    </submittedName>
</protein>
<dbReference type="eggNOG" id="COG0760">
    <property type="taxonomic scope" value="Bacteria"/>
</dbReference>
<dbReference type="InterPro" id="IPR014274">
    <property type="entry name" value="PPIase_EpsD"/>
</dbReference>
<dbReference type="GO" id="GO:0003755">
    <property type="term" value="F:peptidyl-prolyl cis-trans isomerase activity"/>
    <property type="evidence" value="ECO:0007669"/>
    <property type="project" value="InterPro"/>
</dbReference>
<feature type="region of interest" description="Disordered" evidence="2">
    <location>
        <begin position="318"/>
        <end position="363"/>
    </location>
</feature>
<evidence type="ECO:0000313" key="4">
    <source>
        <dbReference type="EMBL" id="EKU80708.1"/>
    </source>
</evidence>
<feature type="domain" description="PpiC" evidence="3">
    <location>
        <begin position="140"/>
        <end position="251"/>
    </location>
</feature>
<feature type="compositionally biased region" description="Basic and acidic residues" evidence="2">
    <location>
        <begin position="343"/>
        <end position="355"/>
    </location>
</feature>
<evidence type="ECO:0000256" key="2">
    <source>
        <dbReference type="SAM" id="MobiDB-lite"/>
    </source>
</evidence>
<dbReference type="Proteomes" id="UP000009874">
    <property type="component" value="Unassembled WGS sequence"/>
</dbReference>
<dbReference type="NCBIfam" id="TIGR02925">
    <property type="entry name" value="cis_trans_EpsD"/>
    <property type="match status" value="1"/>
</dbReference>
<gene>
    <name evidence="4" type="ORF">HMPREF9710_03875</name>
</gene>
<dbReference type="InterPro" id="IPR050280">
    <property type="entry name" value="OMP_Chaperone_SurA"/>
</dbReference>
<dbReference type="OrthoDB" id="5564407at2"/>
<dbReference type="EMBL" id="AGZI01000049">
    <property type="protein sequence ID" value="EKU80708.1"/>
    <property type="molecule type" value="Genomic_DNA"/>
</dbReference>
<proteinExistence type="predicted"/>
<evidence type="ECO:0000256" key="1">
    <source>
        <dbReference type="ARBA" id="ARBA00022729"/>
    </source>
</evidence>
<dbReference type="InterPro" id="IPR000297">
    <property type="entry name" value="PPIase_PpiC"/>
</dbReference>
<dbReference type="SUPFAM" id="SSF109998">
    <property type="entry name" value="Triger factor/SurA peptide-binding domain-like"/>
    <property type="match status" value="1"/>
</dbReference>
<dbReference type="InterPro" id="IPR027304">
    <property type="entry name" value="Trigger_fact/SurA_dom_sf"/>
</dbReference>
<evidence type="ECO:0000259" key="3">
    <source>
        <dbReference type="Pfam" id="PF13145"/>
    </source>
</evidence>
<keyword evidence="5" id="KW-1185">Reference proteome</keyword>
<comment type="caution">
    <text evidence="4">The sequence shown here is derived from an EMBL/GenBank/DDBJ whole genome shotgun (WGS) entry which is preliminary data.</text>
</comment>
<dbReference type="AlphaFoldDB" id="K9D914"/>
<dbReference type="STRING" id="47229.LO55_5146"/>
<sequence length="363" mass="38707">MQSSYHNVTDLPHPFAPRFSPRRAVCAVLVLASVALAGCNRDKPVPETKPGQALASVNGEEITVLQLNEEMQRAGVPAAQQQTASKQLLQALIDRELLESAAAKEKIDRDPKVMQAIERARSLIIAQAYMQKRVGDVGRPTEAEIEDYFNKHPQFFANRRQFAMNQLVLPASSVTPELRAAADKARSLEDVAAYLDTRQVAYGRAQVTRSTADLKPELAAKLLSMPKGQLFLVQEGQRALLTSIDEVRDAPVSLAIAAPQIAQYLANRKNKELAQAEIQRLRATAKIDYLNKDLAPDAATPGALPAAAPAALAGMPATPAHAGPGAGAGDGDGNGDIGPVADTVHEDARADKAALDRGVAGLK</sequence>
<dbReference type="PATRIC" id="fig|883126.3.peg.3900"/>
<feature type="compositionally biased region" description="Gly residues" evidence="2">
    <location>
        <begin position="324"/>
        <end position="336"/>
    </location>
</feature>
<keyword evidence="1" id="KW-0732">Signal</keyword>
<dbReference type="HOGENOM" id="CLU_065133_0_0_4"/>
<organism evidence="4 5">
    <name type="scientific">Massilia timonae CCUG 45783</name>
    <dbReference type="NCBI Taxonomy" id="883126"/>
    <lineage>
        <taxon>Bacteria</taxon>
        <taxon>Pseudomonadati</taxon>
        <taxon>Pseudomonadota</taxon>
        <taxon>Betaproteobacteria</taxon>
        <taxon>Burkholderiales</taxon>
        <taxon>Oxalobacteraceae</taxon>
        <taxon>Telluria group</taxon>
        <taxon>Massilia</taxon>
    </lineage>
</organism>
<dbReference type="Gene3D" id="1.10.8.1040">
    <property type="match status" value="1"/>
</dbReference>
<dbReference type="PANTHER" id="PTHR47637">
    <property type="entry name" value="CHAPERONE SURA"/>
    <property type="match status" value="1"/>
</dbReference>
<accession>K9D914</accession>
<keyword evidence="4" id="KW-0413">Isomerase</keyword>
<name>K9D914_9BURK</name>
<dbReference type="Pfam" id="PF13145">
    <property type="entry name" value="Rotamase_2"/>
    <property type="match status" value="1"/>
</dbReference>
<evidence type="ECO:0000313" key="5">
    <source>
        <dbReference type="Proteomes" id="UP000009874"/>
    </source>
</evidence>
<dbReference type="PANTHER" id="PTHR47637:SF1">
    <property type="entry name" value="CHAPERONE SURA"/>
    <property type="match status" value="1"/>
</dbReference>